<feature type="region of interest" description="Disordered" evidence="1">
    <location>
        <begin position="186"/>
        <end position="205"/>
    </location>
</feature>
<evidence type="ECO:0000256" key="1">
    <source>
        <dbReference type="SAM" id="MobiDB-lite"/>
    </source>
</evidence>
<evidence type="ECO:0000313" key="2">
    <source>
        <dbReference type="EMBL" id="KFI91258.1"/>
    </source>
</evidence>
<gene>
    <name evidence="2" type="ORF">BISA_1856</name>
</gene>
<dbReference type="OrthoDB" id="158862at2"/>
<dbReference type="RefSeq" id="WP_156099604.1">
    <property type="nucleotide sequence ID" value="NZ_JGZN01000016.1"/>
</dbReference>
<comment type="caution">
    <text evidence="2">The sequence shown here is derived from an EMBL/GenBank/DDBJ whole genome shotgun (WGS) entry which is preliminary data.</text>
</comment>
<feature type="compositionally biased region" description="Low complexity" evidence="1">
    <location>
        <begin position="1"/>
        <end position="17"/>
    </location>
</feature>
<dbReference type="EMBL" id="JGZN01000016">
    <property type="protein sequence ID" value="KFI91258.1"/>
    <property type="molecule type" value="Genomic_DNA"/>
</dbReference>
<name>A0A087D6V8_9BIFI</name>
<feature type="region of interest" description="Disordered" evidence="1">
    <location>
        <begin position="1"/>
        <end position="35"/>
    </location>
</feature>
<evidence type="ECO:0000313" key="3">
    <source>
        <dbReference type="Proteomes" id="UP000029066"/>
    </source>
</evidence>
<sequence length="205" mass="22612">MEMAENQRQLRQNQIRLDSTETDDPTSTNAQRKANEVELQYDLDGNIYAELCANQADTAIYQKIATTPGAAYTVSLKHTSLDTRNNDSMRVVMIAKDGSRKTVPMTRITSNKAGDKVGETSETILTHATNSTDSRDHAGQWATYQGTYIATSDTTTFTFESVGARAYNFGNLLDDVSFKTAYPLTYNGNGNTKGTTPQQKNQAKQ</sequence>
<proteinExistence type="predicted"/>
<reference evidence="2 3" key="1">
    <citation type="submission" date="2014-03" db="EMBL/GenBank/DDBJ databases">
        <title>Genomics of Bifidobacteria.</title>
        <authorList>
            <person name="Ventura M."/>
            <person name="Milani C."/>
            <person name="Lugli G.A."/>
        </authorList>
    </citation>
    <scope>NUCLEOTIDE SEQUENCE [LARGE SCALE GENOMIC DNA]</scope>
    <source>
        <strain evidence="2 3">DSM 23967</strain>
    </source>
</reference>
<protein>
    <submittedName>
        <fullName evidence="2">Repeat, TIGR02543 family</fullName>
    </submittedName>
</protein>
<organism evidence="2 3">
    <name type="scientific">Bifidobacterium saguini DSM 23967</name>
    <dbReference type="NCBI Taxonomy" id="1437607"/>
    <lineage>
        <taxon>Bacteria</taxon>
        <taxon>Bacillati</taxon>
        <taxon>Actinomycetota</taxon>
        <taxon>Actinomycetes</taxon>
        <taxon>Bifidobacteriales</taxon>
        <taxon>Bifidobacteriaceae</taxon>
        <taxon>Bifidobacterium</taxon>
    </lineage>
</organism>
<accession>A0A087D6V8</accession>
<dbReference type="Proteomes" id="UP000029066">
    <property type="component" value="Unassembled WGS sequence"/>
</dbReference>
<dbReference type="AlphaFoldDB" id="A0A087D6V8"/>
<dbReference type="STRING" id="1437607.BISA_1856"/>
<feature type="compositionally biased region" description="Low complexity" evidence="1">
    <location>
        <begin position="187"/>
        <end position="196"/>
    </location>
</feature>